<proteinExistence type="inferred from homology"/>
<feature type="domain" description="Glycoside hydrolase family 5" evidence="4">
    <location>
        <begin position="4"/>
        <end position="310"/>
    </location>
</feature>
<keyword evidence="2 3" id="KW-0326">Glycosidase</keyword>
<keyword evidence="6" id="KW-1185">Reference proteome</keyword>
<protein>
    <submittedName>
        <fullName evidence="5">Cellulase family glycosylhydrolase</fullName>
    </submittedName>
</protein>
<dbReference type="Gene3D" id="3.20.20.80">
    <property type="entry name" value="Glycosidases"/>
    <property type="match status" value="1"/>
</dbReference>
<dbReference type="InterPro" id="IPR017853">
    <property type="entry name" value="GH"/>
</dbReference>
<dbReference type="Proteomes" id="UP000478505">
    <property type="component" value="Unassembled WGS sequence"/>
</dbReference>
<organism evidence="5 6">
    <name type="scientific">Psychroflexus aurantiacus</name>
    <dbReference type="NCBI Taxonomy" id="2709310"/>
    <lineage>
        <taxon>Bacteria</taxon>
        <taxon>Pseudomonadati</taxon>
        <taxon>Bacteroidota</taxon>
        <taxon>Flavobacteriia</taxon>
        <taxon>Flavobacteriales</taxon>
        <taxon>Flavobacteriaceae</taxon>
        <taxon>Psychroflexus</taxon>
    </lineage>
</organism>
<dbReference type="EMBL" id="JAAIKD010000005">
    <property type="protein sequence ID" value="NEV94526.1"/>
    <property type="molecule type" value="Genomic_DNA"/>
</dbReference>
<dbReference type="GO" id="GO:0004553">
    <property type="term" value="F:hydrolase activity, hydrolyzing O-glycosyl compounds"/>
    <property type="evidence" value="ECO:0007669"/>
    <property type="project" value="InterPro"/>
</dbReference>
<evidence type="ECO:0000256" key="2">
    <source>
        <dbReference type="ARBA" id="ARBA00023295"/>
    </source>
</evidence>
<dbReference type="AlphaFoldDB" id="A0A6B3R1L2"/>
<reference evidence="5 6" key="1">
    <citation type="submission" date="2020-02" db="EMBL/GenBank/DDBJ databases">
        <title>Flavobacteriaceae Psychroflexus bacterium YR1-1, complete genome.</title>
        <authorList>
            <person name="Li Y."/>
            <person name="Wu S."/>
        </authorList>
    </citation>
    <scope>NUCLEOTIDE SEQUENCE [LARGE SCALE GENOMIC DNA]</scope>
    <source>
        <strain evidence="5 6">YR1-1</strain>
    </source>
</reference>
<evidence type="ECO:0000256" key="1">
    <source>
        <dbReference type="ARBA" id="ARBA00022801"/>
    </source>
</evidence>
<evidence type="ECO:0000313" key="5">
    <source>
        <dbReference type="EMBL" id="NEV94526.1"/>
    </source>
</evidence>
<dbReference type="GO" id="GO:0000272">
    <property type="term" value="P:polysaccharide catabolic process"/>
    <property type="evidence" value="ECO:0007669"/>
    <property type="project" value="InterPro"/>
</dbReference>
<comment type="caution">
    <text evidence="5">The sequence shown here is derived from an EMBL/GenBank/DDBJ whole genome shotgun (WGS) entry which is preliminary data.</text>
</comment>
<dbReference type="Pfam" id="PF00150">
    <property type="entry name" value="Cellulase"/>
    <property type="match status" value="1"/>
</dbReference>
<evidence type="ECO:0000313" key="6">
    <source>
        <dbReference type="Proteomes" id="UP000478505"/>
    </source>
</evidence>
<accession>A0A6B3R1L2</accession>
<name>A0A6B3R1L2_9FLAO</name>
<keyword evidence="1 3" id="KW-0378">Hydrolase</keyword>
<evidence type="ECO:0000259" key="4">
    <source>
        <dbReference type="Pfam" id="PF00150"/>
    </source>
</evidence>
<gene>
    <name evidence="5" type="ORF">G3567_10270</name>
</gene>
<dbReference type="InterPro" id="IPR001547">
    <property type="entry name" value="Glyco_hydro_5"/>
</dbReference>
<sequence>MKTTAQGVNVTGLQETWEKNLSLRPKTYRKTFRSLNRNDIEAVRIPVDIEHFLTLDDPSRKRRFIRLLNKIIRYQKNDKPLILAYFNHNLAHDNFKSEAALMAKNWIKLLKSLNRRRFLRHDIYIEIANEPQIYPREWKQSAAIIIEGIRGYYPELPIIAGASNFNSIYELSRLEPFPYDNIIYSFHFYEPFIFTHQGTPWTAPQNNTLGIPFPYPLNNINLLPPLAKEAMGTPGEINYRDYGSTGTYDAIENKISIISNWRDQHDVEVWCTEYGVTKNADKQSRKNYLRGVHQTLKAHDIPGFIWEYQGNFGVKDLNVLFK</sequence>
<evidence type="ECO:0000256" key="3">
    <source>
        <dbReference type="RuleBase" id="RU361153"/>
    </source>
</evidence>
<dbReference type="SUPFAM" id="SSF51445">
    <property type="entry name" value="(Trans)glycosidases"/>
    <property type="match status" value="1"/>
</dbReference>
<dbReference type="RefSeq" id="WP_164005241.1">
    <property type="nucleotide sequence ID" value="NZ_JAAIKD010000005.1"/>
</dbReference>
<comment type="similarity">
    <text evidence="3">Belongs to the glycosyl hydrolase 5 (cellulase A) family.</text>
</comment>